<dbReference type="Pfam" id="PF00817">
    <property type="entry name" value="IMS"/>
    <property type="match status" value="1"/>
</dbReference>
<dbReference type="PANTHER" id="PTHR45990">
    <property type="entry name" value="DNA REPAIR PROTEIN REV1"/>
    <property type="match status" value="1"/>
</dbReference>
<evidence type="ECO:0000259" key="2">
    <source>
        <dbReference type="PROSITE" id="PS50173"/>
    </source>
</evidence>
<dbReference type="PROSITE" id="PS50173">
    <property type="entry name" value="UMUC"/>
    <property type="match status" value="1"/>
</dbReference>
<dbReference type="InterPro" id="IPR043128">
    <property type="entry name" value="Rev_trsase/Diguanyl_cyclase"/>
</dbReference>
<accession>A0ABP0PFP0</accession>
<evidence type="ECO:0000256" key="1">
    <source>
        <dbReference type="SAM" id="MobiDB-lite"/>
    </source>
</evidence>
<gene>
    <name evidence="3" type="ORF">SCF082_LOCUS36231</name>
</gene>
<feature type="domain" description="UmuC" evidence="2">
    <location>
        <begin position="533"/>
        <end position="583"/>
    </location>
</feature>
<proteinExistence type="predicted"/>
<dbReference type="InterPro" id="IPR043502">
    <property type="entry name" value="DNA/RNA_pol_sf"/>
</dbReference>
<dbReference type="SUPFAM" id="SSF56672">
    <property type="entry name" value="DNA/RNA polymerases"/>
    <property type="match status" value="1"/>
</dbReference>
<feature type="region of interest" description="Disordered" evidence="1">
    <location>
        <begin position="431"/>
        <end position="477"/>
    </location>
</feature>
<feature type="compositionally biased region" description="Polar residues" evidence="1">
    <location>
        <begin position="161"/>
        <end position="173"/>
    </location>
</feature>
<reference evidence="3 4" key="1">
    <citation type="submission" date="2024-02" db="EMBL/GenBank/DDBJ databases">
        <authorList>
            <person name="Chen Y."/>
            <person name="Shah S."/>
            <person name="Dougan E. K."/>
            <person name="Thang M."/>
            <person name="Chan C."/>
        </authorList>
    </citation>
    <scope>NUCLEOTIDE SEQUENCE [LARGE SCALE GENOMIC DNA]</scope>
</reference>
<evidence type="ECO:0000313" key="3">
    <source>
        <dbReference type="EMBL" id="CAK9074418.1"/>
    </source>
</evidence>
<feature type="region of interest" description="Disordered" evidence="1">
    <location>
        <begin position="87"/>
        <end position="131"/>
    </location>
</feature>
<name>A0ABP0PFP0_9DINO</name>
<dbReference type="EMBL" id="CAXAMM010035557">
    <property type="protein sequence ID" value="CAK9074418.1"/>
    <property type="molecule type" value="Genomic_DNA"/>
</dbReference>
<comment type="caution">
    <text evidence="3">The sequence shown here is derived from an EMBL/GenBank/DDBJ whole genome shotgun (WGS) entry which is preliminary data.</text>
</comment>
<keyword evidence="4" id="KW-1185">Reference proteome</keyword>
<evidence type="ECO:0000313" key="4">
    <source>
        <dbReference type="Proteomes" id="UP001642464"/>
    </source>
</evidence>
<sequence length="600" mass="66484">MPSFAVFGDVSMSGDSAQLSLQISEPTIETPKLDFKALWERILAGNIPVHPSRIPLDRKTLAIMWTAHENSPSSPEEAVAAPLIPVPVPRPANAPRRRPTFKNPSPEKRFRKKASQEGVQSEEQVVHGPQPAAALPEDAEFAADEEAAADLGKARMVQKRPASTKSKAWSQVPYTRDESAVQPRGLRMDQSKWKRSLLDLVRANDKGIVEKLVADKILVSWEGKQCPKCEHGTLSKLKPGPRNGSLKHKCNDWRCKAWLNPHYLHPLFTECKGPEGHPLQIQSALLSLLLNKVSNGVIHNALRVNHKAIEDMRSKLGDETTFDKKPVKKDGKNLMEWEQWVGMVQRGQPDTLILHRLRPELTEPRAGSVRLREQIRSIQYEYWNRNKEYKDLWVASGGRVLALVAKGEFCSADVSIASFFAKAKVDGAEEVSGVEDDVLPTQAETQSDASDGGSERAPEATSVEATSVGPKDRQPANVAEFHKASRLHFLGTWRERFERWRAEGGAGPRSSHDVTESLRRDLATLQKEPLALWAHLDMDCFFASVATRDMDAPGEEVPTAVVSGLGPSSEICSANYAARRAGVGELGKRLRKPTTWHNDG</sequence>
<dbReference type="PANTHER" id="PTHR45990:SF1">
    <property type="entry name" value="DNA REPAIR PROTEIN REV1"/>
    <property type="match status" value="1"/>
</dbReference>
<organism evidence="3 4">
    <name type="scientific">Durusdinium trenchii</name>
    <dbReference type="NCBI Taxonomy" id="1381693"/>
    <lineage>
        <taxon>Eukaryota</taxon>
        <taxon>Sar</taxon>
        <taxon>Alveolata</taxon>
        <taxon>Dinophyceae</taxon>
        <taxon>Suessiales</taxon>
        <taxon>Symbiodiniaceae</taxon>
        <taxon>Durusdinium</taxon>
    </lineage>
</organism>
<dbReference type="Proteomes" id="UP001642464">
    <property type="component" value="Unassembled WGS sequence"/>
</dbReference>
<dbReference type="Gene3D" id="3.40.1170.60">
    <property type="match status" value="1"/>
</dbReference>
<protein>
    <submittedName>
        <fullName evidence="3">DNA repair protein REV1 (AtREV1) (Rev1-like terminal deoxycytidyl transferase)</fullName>
    </submittedName>
</protein>
<dbReference type="Gene3D" id="3.30.70.270">
    <property type="match status" value="1"/>
</dbReference>
<dbReference type="InterPro" id="IPR001126">
    <property type="entry name" value="UmuC"/>
</dbReference>
<feature type="region of interest" description="Disordered" evidence="1">
    <location>
        <begin position="155"/>
        <end position="187"/>
    </location>
</feature>